<comment type="caution">
    <text evidence="2">The sequence shown here is derived from an EMBL/GenBank/DDBJ whole genome shotgun (WGS) entry which is preliminary data.</text>
</comment>
<protein>
    <submittedName>
        <fullName evidence="2">Membrane protein</fullName>
    </submittedName>
</protein>
<keyword evidence="1" id="KW-1133">Transmembrane helix</keyword>
<dbReference type="EMBL" id="BJCC01000023">
    <property type="protein sequence ID" value="GCF94781.1"/>
    <property type="molecule type" value="Genomic_DNA"/>
</dbReference>
<keyword evidence="1" id="KW-0812">Transmembrane</keyword>
<dbReference type="NCBIfam" id="TIGR01906">
    <property type="entry name" value="integ_TIGR01906"/>
    <property type="match status" value="1"/>
</dbReference>
<evidence type="ECO:0000256" key="1">
    <source>
        <dbReference type="SAM" id="Phobius"/>
    </source>
</evidence>
<name>A0A4P5PEM2_9ENTE</name>
<organism evidence="2 3">
    <name type="scientific">Enterococcus florum</name>
    <dbReference type="NCBI Taxonomy" id="2480627"/>
    <lineage>
        <taxon>Bacteria</taxon>
        <taxon>Bacillati</taxon>
        <taxon>Bacillota</taxon>
        <taxon>Bacilli</taxon>
        <taxon>Lactobacillales</taxon>
        <taxon>Enterococcaceae</taxon>
        <taxon>Enterococcus</taxon>
    </lineage>
</organism>
<feature type="transmembrane region" description="Helical" evidence="1">
    <location>
        <begin position="181"/>
        <end position="203"/>
    </location>
</feature>
<proteinExistence type="predicted"/>
<evidence type="ECO:0000313" key="3">
    <source>
        <dbReference type="Proteomes" id="UP000290567"/>
    </source>
</evidence>
<dbReference type="AlphaFoldDB" id="A0A4P5PEM2"/>
<keyword evidence="1" id="KW-0472">Membrane</keyword>
<feature type="transmembrane region" description="Helical" evidence="1">
    <location>
        <begin position="94"/>
        <end position="113"/>
    </location>
</feature>
<dbReference type="RefSeq" id="WP_146623191.1">
    <property type="nucleotide sequence ID" value="NZ_BJCC01000023.1"/>
</dbReference>
<reference evidence="3" key="1">
    <citation type="submission" date="2019-02" db="EMBL/GenBank/DDBJ databases">
        <title>Draft genome sequence of Enterococcus sp. Gos25-1.</title>
        <authorList>
            <person name="Tanaka N."/>
            <person name="Shiwa Y."/>
            <person name="Fujita N."/>
        </authorList>
    </citation>
    <scope>NUCLEOTIDE SEQUENCE [LARGE SCALE GENOMIC DNA]</scope>
    <source>
        <strain evidence="3">Gos25-1</strain>
    </source>
</reference>
<sequence length="212" mass="25184">MRKWQNWERVGLVFWLLTLLTLAITLTINARWLYRWDIQHLELLNYTTLSETELLANFDQLMRYLNRPWIGQLVLPDFPVSASGAFHFFEVKRLFMVNYAVLLISLIPSVLYLRHLIRQKRLWTLIQPFQIAVVVPLIIGVIMAMGFDRFFVAFHGLFFNNDAWIFNPATDPIINVLPETFFLHSFLLFFMLLEVFFILQVLIGKYALRKLK</sequence>
<dbReference type="OrthoDB" id="9813051at2"/>
<dbReference type="InterPro" id="IPR010178">
    <property type="entry name" value="Lit"/>
</dbReference>
<feature type="transmembrane region" description="Helical" evidence="1">
    <location>
        <begin position="125"/>
        <end position="147"/>
    </location>
</feature>
<evidence type="ECO:0000313" key="2">
    <source>
        <dbReference type="EMBL" id="GCF94781.1"/>
    </source>
</evidence>
<dbReference type="Pfam" id="PF07314">
    <property type="entry name" value="Lit"/>
    <property type="match status" value="1"/>
</dbReference>
<dbReference type="Proteomes" id="UP000290567">
    <property type="component" value="Unassembled WGS sequence"/>
</dbReference>
<feature type="transmembrane region" description="Helical" evidence="1">
    <location>
        <begin position="12"/>
        <end position="34"/>
    </location>
</feature>
<keyword evidence="3" id="KW-1185">Reference proteome</keyword>
<accession>A0A4P5PEM2</accession>
<gene>
    <name evidence="2" type="ORF">NRIC_26720</name>
</gene>